<gene>
    <name evidence="3" type="primary">dhmA_3</name>
    <name evidence="3" type="ORF">DSM112329_02297</name>
</gene>
<sequence>MEILRTPDHRFTDLPDFPWAPSYASVAAEGVGVRMAYVEAGPREGPVVLLLHGEPSWSFLYRFMIGPLASNGFRVIAPDLIGFGRSDKPAEREAYTYARHVGWVTSLLDALELEQITLFGQDWGGLLGLRMIGEQPERFAAVVASNTTLPTGEHSLGPAFEAWRKYSQETERFSAGRIVNGGSGRDLSPAEMAAYEAPFPDDRYEAGARAFPMLVPDTLNAPGAAENRAAWRGLAAFARPFVTAFGDGDKIMRGKDLELQSAVAGAAGQTHHTLPGAGHFCQEDAGPELARIVADTARAGLAAAG</sequence>
<name>A0AAU7AUT5_9ACTN</name>
<dbReference type="EC" id="3.8.1.5" evidence="3"/>
<organism evidence="3">
    <name type="scientific">Paraconexibacter sp. AEG42_29</name>
    <dbReference type="NCBI Taxonomy" id="2997339"/>
    <lineage>
        <taxon>Bacteria</taxon>
        <taxon>Bacillati</taxon>
        <taxon>Actinomycetota</taxon>
        <taxon>Thermoleophilia</taxon>
        <taxon>Solirubrobacterales</taxon>
        <taxon>Paraconexibacteraceae</taxon>
        <taxon>Paraconexibacter</taxon>
    </lineage>
</organism>
<dbReference type="InterPro" id="IPR000639">
    <property type="entry name" value="Epox_hydrolase-like"/>
</dbReference>
<dbReference type="Gene3D" id="3.40.50.1820">
    <property type="entry name" value="alpha/beta hydrolase"/>
    <property type="match status" value="1"/>
</dbReference>
<keyword evidence="1 3" id="KW-0378">Hydrolase</keyword>
<dbReference type="EMBL" id="CP114014">
    <property type="protein sequence ID" value="XAY05447.1"/>
    <property type="molecule type" value="Genomic_DNA"/>
</dbReference>
<protein>
    <submittedName>
        <fullName evidence="3">Haloalkane dehalogenase</fullName>
        <ecNumber evidence="3">3.8.1.5</ecNumber>
    </submittedName>
</protein>
<evidence type="ECO:0000313" key="3">
    <source>
        <dbReference type="EMBL" id="XAY05447.1"/>
    </source>
</evidence>
<evidence type="ECO:0000259" key="2">
    <source>
        <dbReference type="Pfam" id="PF00561"/>
    </source>
</evidence>
<dbReference type="NCBIfam" id="NF002043">
    <property type="entry name" value="PRK00870.1"/>
    <property type="match status" value="1"/>
</dbReference>
<dbReference type="PRINTS" id="PR00412">
    <property type="entry name" value="EPOXHYDRLASE"/>
</dbReference>
<dbReference type="SUPFAM" id="SSF53474">
    <property type="entry name" value="alpha/beta-Hydrolases"/>
    <property type="match status" value="1"/>
</dbReference>
<dbReference type="InterPro" id="IPR051340">
    <property type="entry name" value="Haloalkane_dehalogenase"/>
</dbReference>
<dbReference type="PRINTS" id="PR00111">
    <property type="entry name" value="ABHYDROLASE"/>
</dbReference>
<dbReference type="PANTHER" id="PTHR42977:SF3">
    <property type="entry name" value="AB HYDROLASE-1 DOMAIN-CONTAINING PROTEIN"/>
    <property type="match status" value="1"/>
</dbReference>
<dbReference type="Pfam" id="PF00561">
    <property type="entry name" value="Abhydrolase_1"/>
    <property type="match status" value="1"/>
</dbReference>
<feature type="domain" description="AB hydrolase-1" evidence="2">
    <location>
        <begin position="46"/>
        <end position="284"/>
    </location>
</feature>
<dbReference type="GO" id="GO:0018786">
    <property type="term" value="F:haloalkane dehalogenase activity"/>
    <property type="evidence" value="ECO:0007669"/>
    <property type="project" value="UniProtKB-EC"/>
</dbReference>
<dbReference type="InterPro" id="IPR000073">
    <property type="entry name" value="AB_hydrolase_1"/>
</dbReference>
<dbReference type="AlphaFoldDB" id="A0AAU7AUT5"/>
<proteinExistence type="predicted"/>
<dbReference type="InterPro" id="IPR029058">
    <property type="entry name" value="AB_hydrolase_fold"/>
</dbReference>
<dbReference type="PANTHER" id="PTHR42977">
    <property type="entry name" value="HYDROLASE-RELATED"/>
    <property type="match status" value="1"/>
</dbReference>
<evidence type="ECO:0000256" key="1">
    <source>
        <dbReference type="ARBA" id="ARBA00022801"/>
    </source>
</evidence>
<dbReference type="RefSeq" id="WP_354701955.1">
    <property type="nucleotide sequence ID" value="NZ_CP114014.1"/>
</dbReference>
<dbReference type="GO" id="GO:0004301">
    <property type="term" value="F:epoxide hydrolase activity"/>
    <property type="evidence" value="ECO:0007669"/>
    <property type="project" value="TreeGrafter"/>
</dbReference>
<reference evidence="3" key="1">
    <citation type="submission" date="2022-12" db="EMBL/GenBank/DDBJ databases">
        <title>Paraconexibacter alkalitolerans sp. nov. and Baekduia alba sp. nov., isolated from soil and emended description of the genera Paraconexibacter (Chun et al., 2020) and Baekduia (An et al., 2020).</title>
        <authorList>
            <person name="Vieira S."/>
            <person name="Huber K.J."/>
            <person name="Geppert A."/>
            <person name="Wolf J."/>
            <person name="Neumann-Schaal M."/>
            <person name="Muesken M."/>
            <person name="Overmann J."/>
        </authorList>
    </citation>
    <scope>NUCLEOTIDE SEQUENCE</scope>
    <source>
        <strain evidence="3">AEG42_29</strain>
    </source>
</reference>
<accession>A0AAU7AUT5</accession>
<dbReference type="KEGG" id="parq:DSM112329_02297"/>